<dbReference type="PANTHER" id="PTHR35807">
    <property type="entry name" value="TRANSCRIPTIONAL REGULATOR REDD-RELATED"/>
    <property type="match status" value="1"/>
</dbReference>
<evidence type="ECO:0000256" key="1">
    <source>
        <dbReference type="PROSITE-ProRule" id="PRU00339"/>
    </source>
</evidence>
<accession>A0AA87U7J6</accession>
<evidence type="ECO:0000313" key="2">
    <source>
        <dbReference type="EMBL" id="GAJ92608.1"/>
    </source>
</evidence>
<dbReference type="PROSITE" id="PS50005">
    <property type="entry name" value="TPR"/>
    <property type="match status" value="1"/>
</dbReference>
<reference evidence="2 3" key="1">
    <citation type="submission" date="2014-05" db="EMBL/GenBank/DDBJ databases">
        <title>Whole genome shotgun sequence of Rhizobium rhizogenes NBRC 13257.</title>
        <authorList>
            <person name="Katano-Makiyama Y."/>
            <person name="Hosoyama A."/>
            <person name="Hashimoto M."/>
            <person name="Hosoyama Y."/>
            <person name="Noguchi M."/>
            <person name="Tsuchikane K."/>
            <person name="Kimura A."/>
            <person name="Ohji S."/>
            <person name="Ichikawa N."/>
            <person name="Yamazoe A."/>
            <person name="Fujita N."/>
        </authorList>
    </citation>
    <scope>NUCLEOTIDE SEQUENCE [LARGE SCALE GENOMIC DNA]</scope>
    <source>
        <strain evidence="2 3">NBRC 13257</strain>
    </source>
</reference>
<dbReference type="GO" id="GO:0006355">
    <property type="term" value="P:regulation of DNA-templated transcription"/>
    <property type="evidence" value="ECO:0007669"/>
    <property type="project" value="TreeGrafter"/>
</dbReference>
<feature type="repeat" description="TPR" evidence="1">
    <location>
        <begin position="488"/>
        <end position="521"/>
    </location>
</feature>
<dbReference type="AlphaFoldDB" id="A0AA87U7J6"/>
<dbReference type="PANTHER" id="PTHR35807:SF1">
    <property type="entry name" value="TRANSCRIPTIONAL REGULATOR REDD"/>
    <property type="match status" value="1"/>
</dbReference>
<dbReference type="Gene3D" id="1.25.40.10">
    <property type="entry name" value="Tetratricopeptide repeat domain"/>
    <property type="match status" value="2"/>
</dbReference>
<gene>
    <name evidence="2" type="ORF">RRH01S_04_01610</name>
</gene>
<dbReference type="InterPro" id="IPR051677">
    <property type="entry name" value="AfsR-DnrI-RedD_regulator"/>
</dbReference>
<dbReference type="InterPro" id="IPR011990">
    <property type="entry name" value="TPR-like_helical_dom_sf"/>
</dbReference>
<comment type="caution">
    <text evidence="2">The sequence shown here is derived from an EMBL/GenBank/DDBJ whole genome shotgun (WGS) entry which is preliminary data.</text>
</comment>
<evidence type="ECO:0000313" key="3">
    <source>
        <dbReference type="Proteomes" id="UP000026941"/>
    </source>
</evidence>
<dbReference type="GO" id="GO:0003677">
    <property type="term" value="F:DNA binding"/>
    <property type="evidence" value="ECO:0007669"/>
    <property type="project" value="TreeGrafter"/>
</dbReference>
<proteinExistence type="predicted"/>
<evidence type="ECO:0008006" key="4">
    <source>
        <dbReference type="Google" id="ProtNLM"/>
    </source>
</evidence>
<dbReference type="InterPro" id="IPR019734">
    <property type="entry name" value="TPR_rpt"/>
</dbReference>
<dbReference type="RefSeq" id="WP_042471511.1">
    <property type="nucleotide sequence ID" value="NZ_BAYX01000004.1"/>
</dbReference>
<dbReference type="EMBL" id="BAYX01000004">
    <property type="protein sequence ID" value="GAJ92608.1"/>
    <property type="molecule type" value="Genomic_DNA"/>
</dbReference>
<name>A0AA87U7J6_RHIRH</name>
<dbReference type="Proteomes" id="UP000026941">
    <property type="component" value="Unassembled WGS sequence"/>
</dbReference>
<dbReference type="SUPFAM" id="SSF48452">
    <property type="entry name" value="TPR-like"/>
    <property type="match status" value="2"/>
</dbReference>
<protein>
    <recommendedName>
        <fullName evidence="4">Bacterial transcriptional activator domain-containing protein</fullName>
    </recommendedName>
</protein>
<organism evidence="2 3">
    <name type="scientific">Rhizobium rhizogenes NBRC 13257</name>
    <dbReference type="NCBI Taxonomy" id="1220581"/>
    <lineage>
        <taxon>Bacteria</taxon>
        <taxon>Pseudomonadati</taxon>
        <taxon>Pseudomonadota</taxon>
        <taxon>Alphaproteobacteria</taxon>
        <taxon>Hyphomicrobiales</taxon>
        <taxon>Rhizobiaceae</taxon>
        <taxon>Rhizobium/Agrobacterium group</taxon>
        <taxon>Rhizobium</taxon>
    </lineage>
</organism>
<sequence>MNFKLLTFGDLRLVDGTGSTASFPEKGLLSACFLLTGSSPHKSRTELAEFLWGDIPLDKALANLRQTLSRVKNRQDELGIELLLIEQATVSVNIGAFTSDLSLLSAVSQSAPHAALEELLQLGRWDFLARTEVIGGLARMWLRTQRDHVKTQMLTALRGAIAAMSKDTDPTIVKEAALRLFETYPEDEAVYQILADTYAGEPQLDNARQIFESRRKYRWGELPVDPDPQTLSVARRLFERQRSVAPQLRGDAGPLLEIVPPVPRGPPKLVLLPPVNLARGHRTAVVLASALMEDITVGLCVLKTVTMVAPYTAEKIALDTDRIATLEKYGISYMLDTKLSLDGDAYGLFAQLIYVGNDEVVWAERFSMDAHALPRQHREIAQRIVGTAASHIERNEFSRDYFERNPEAYHQYLLGQRYLKSLDLPDIRRARKAFQTALKENPYFSPALSGMARTFHLEWVLTARGDMNLLKRVEEEAGKAIAAGQDLANGYREFGAAKLYQGDFDESLSAFELAETISPHYADVIIDYADALVHAAQPAKGLEKIERAIKLNPLCPDVYYWAAAGANFFLEQYEQATSYIDRMSDPAPAARLAAAVAAMAGDTRKAKRLVHKVRETYPDFEVDKWLSIVPMREQWQKEHYREGLRRAGFS</sequence>
<keyword evidence="1" id="KW-0802">TPR repeat</keyword>